<evidence type="ECO:0000313" key="1">
    <source>
        <dbReference type="EMBL" id="KAB1201116.1"/>
    </source>
</evidence>
<accession>A0A6A1ULR3</accession>
<name>A0A6A1ULR3_9ROSI</name>
<sequence>MADGEFLRDTERELVHVDPLAVSFLSDDLEGKSWVLDMVSSVGYLVGVSSEGHEELRNLFAALESDRVHLSSKKSRKSGGKC</sequence>
<dbReference type="AlphaFoldDB" id="A0A6A1ULR3"/>
<evidence type="ECO:0000313" key="2">
    <source>
        <dbReference type="Proteomes" id="UP000516437"/>
    </source>
</evidence>
<comment type="caution">
    <text evidence="1">The sequence shown here is derived from an EMBL/GenBank/DDBJ whole genome shotgun (WGS) entry which is preliminary data.</text>
</comment>
<keyword evidence="2" id="KW-1185">Reference proteome</keyword>
<protein>
    <submittedName>
        <fullName evidence="1">Uncharacterized protein</fullName>
    </submittedName>
</protein>
<dbReference type="Proteomes" id="UP000516437">
    <property type="component" value="Unassembled WGS sequence"/>
</dbReference>
<reference evidence="1 2" key="1">
    <citation type="journal article" date="2019" name="Plant Biotechnol. J.">
        <title>The red bayberry genome and genetic basis of sex determination.</title>
        <authorList>
            <person name="Jia H.M."/>
            <person name="Jia H.J."/>
            <person name="Cai Q.L."/>
            <person name="Wang Y."/>
            <person name="Zhao H.B."/>
            <person name="Yang W.F."/>
            <person name="Wang G.Y."/>
            <person name="Li Y.H."/>
            <person name="Zhan D.L."/>
            <person name="Shen Y.T."/>
            <person name="Niu Q.F."/>
            <person name="Chang L."/>
            <person name="Qiu J."/>
            <person name="Zhao L."/>
            <person name="Xie H.B."/>
            <person name="Fu W.Y."/>
            <person name="Jin J."/>
            <person name="Li X.W."/>
            <person name="Jiao Y."/>
            <person name="Zhou C.C."/>
            <person name="Tu T."/>
            <person name="Chai C.Y."/>
            <person name="Gao J.L."/>
            <person name="Fan L.J."/>
            <person name="van de Weg E."/>
            <person name="Wang J.Y."/>
            <person name="Gao Z.S."/>
        </authorList>
    </citation>
    <scope>NUCLEOTIDE SEQUENCE [LARGE SCALE GENOMIC DNA]</scope>
    <source>
        <tissue evidence="1">Leaves</tissue>
    </source>
</reference>
<dbReference type="EMBL" id="RXIC02000095">
    <property type="protein sequence ID" value="KAB1201116.1"/>
    <property type="molecule type" value="Genomic_DNA"/>
</dbReference>
<gene>
    <name evidence="1" type="ORF">CJ030_MR0G005029</name>
</gene>
<organism evidence="1 2">
    <name type="scientific">Morella rubra</name>
    <name type="common">Chinese bayberry</name>
    <dbReference type="NCBI Taxonomy" id="262757"/>
    <lineage>
        <taxon>Eukaryota</taxon>
        <taxon>Viridiplantae</taxon>
        <taxon>Streptophyta</taxon>
        <taxon>Embryophyta</taxon>
        <taxon>Tracheophyta</taxon>
        <taxon>Spermatophyta</taxon>
        <taxon>Magnoliopsida</taxon>
        <taxon>eudicotyledons</taxon>
        <taxon>Gunneridae</taxon>
        <taxon>Pentapetalae</taxon>
        <taxon>rosids</taxon>
        <taxon>fabids</taxon>
        <taxon>Fagales</taxon>
        <taxon>Myricaceae</taxon>
        <taxon>Morella</taxon>
    </lineage>
</organism>
<proteinExistence type="predicted"/>